<dbReference type="PANTHER" id="PTHR14087">
    <property type="entry name" value="THYMOCYTE NUCLEAR PROTEIN 1"/>
    <property type="match status" value="1"/>
</dbReference>
<accession>A0A7C4TPI8</accession>
<dbReference type="InterPro" id="IPR002740">
    <property type="entry name" value="EVE_domain"/>
</dbReference>
<sequence>MNYWLVKSEPFKYSWEQFLKDGWTYWDGVRNFQARNNLNNMKKGDLVLFYHSNEGLEVMGIAKVIKESYQDPTTSDERWVVVDLEPVETLKKPVSLEEIKNDKRLKNIPLIKQSRLSVMPLTKEEFEVIAAKGRGKE</sequence>
<dbReference type="PANTHER" id="PTHR14087:SF7">
    <property type="entry name" value="THYMOCYTE NUCLEAR PROTEIN 1"/>
    <property type="match status" value="1"/>
</dbReference>
<protein>
    <submittedName>
        <fullName evidence="2">EVE domain-containing protein</fullName>
    </submittedName>
</protein>
<comment type="caution">
    <text evidence="2">The sequence shown here is derived from an EMBL/GenBank/DDBJ whole genome shotgun (WGS) entry which is preliminary data.</text>
</comment>
<organism evidence="2">
    <name type="scientific">candidate division WWE3 bacterium</name>
    <dbReference type="NCBI Taxonomy" id="2053526"/>
    <lineage>
        <taxon>Bacteria</taxon>
        <taxon>Katanobacteria</taxon>
    </lineage>
</organism>
<dbReference type="Gene3D" id="3.10.590.10">
    <property type="entry name" value="ph1033 like domains"/>
    <property type="match status" value="1"/>
</dbReference>
<evidence type="ECO:0000259" key="1">
    <source>
        <dbReference type="Pfam" id="PF01878"/>
    </source>
</evidence>
<dbReference type="InterPro" id="IPR047197">
    <property type="entry name" value="THYN1-like_EVE"/>
</dbReference>
<dbReference type="Pfam" id="PF01878">
    <property type="entry name" value="EVE"/>
    <property type="match status" value="1"/>
</dbReference>
<dbReference type="AlphaFoldDB" id="A0A7C4TPI8"/>
<evidence type="ECO:0000313" key="2">
    <source>
        <dbReference type="EMBL" id="HGW29967.1"/>
    </source>
</evidence>
<gene>
    <name evidence="2" type="ORF">ENR63_03535</name>
</gene>
<dbReference type="InterPro" id="IPR052181">
    <property type="entry name" value="5hmC_binding"/>
</dbReference>
<dbReference type="SUPFAM" id="SSF88697">
    <property type="entry name" value="PUA domain-like"/>
    <property type="match status" value="1"/>
</dbReference>
<feature type="domain" description="EVE" evidence="1">
    <location>
        <begin position="2"/>
        <end position="130"/>
    </location>
</feature>
<reference evidence="2" key="1">
    <citation type="journal article" date="2020" name="mSystems">
        <title>Genome- and Community-Level Interaction Insights into Carbon Utilization and Element Cycling Functions of Hydrothermarchaeota in Hydrothermal Sediment.</title>
        <authorList>
            <person name="Zhou Z."/>
            <person name="Liu Y."/>
            <person name="Xu W."/>
            <person name="Pan J."/>
            <person name="Luo Z.H."/>
            <person name="Li M."/>
        </authorList>
    </citation>
    <scope>NUCLEOTIDE SEQUENCE [LARGE SCALE GENOMIC DNA]</scope>
    <source>
        <strain evidence="2">SpSt-417</strain>
    </source>
</reference>
<dbReference type="EMBL" id="DSRT01000190">
    <property type="protein sequence ID" value="HGW29967.1"/>
    <property type="molecule type" value="Genomic_DNA"/>
</dbReference>
<dbReference type="InterPro" id="IPR015947">
    <property type="entry name" value="PUA-like_sf"/>
</dbReference>
<dbReference type="CDD" id="cd21133">
    <property type="entry name" value="EVE"/>
    <property type="match status" value="1"/>
</dbReference>
<proteinExistence type="predicted"/>
<name>A0A7C4TPI8_UNCKA</name>